<name>A0ACC3YZS3_COLTU</name>
<protein>
    <submittedName>
        <fullName evidence="1">Uncharacterized protein</fullName>
    </submittedName>
</protein>
<evidence type="ECO:0000313" key="1">
    <source>
        <dbReference type="EMBL" id="KAL0937037.1"/>
    </source>
</evidence>
<dbReference type="EMBL" id="VUJX02000005">
    <property type="protein sequence ID" value="KAL0937037.1"/>
    <property type="molecule type" value="Genomic_DNA"/>
</dbReference>
<dbReference type="Proteomes" id="UP000805649">
    <property type="component" value="Unassembled WGS sequence"/>
</dbReference>
<proteinExistence type="predicted"/>
<reference evidence="1 2" key="1">
    <citation type="journal article" date="2020" name="Phytopathology">
        <title>Genome Sequence Resources of Colletotrichum truncatum, C. plurivorum, C. musicola, and C. sojae: Four Species Pathogenic to Soybean (Glycine max).</title>
        <authorList>
            <person name="Rogerio F."/>
            <person name="Boufleur T.R."/>
            <person name="Ciampi-Guillardi M."/>
            <person name="Sukno S.A."/>
            <person name="Thon M.R."/>
            <person name="Massola Junior N.S."/>
            <person name="Baroncelli R."/>
        </authorList>
    </citation>
    <scope>NUCLEOTIDE SEQUENCE [LARGE SCALE GENOMIC DNA]</scope>
    <source>
        <strain evidence="1 2">CMES1059</strain>
    </source>
</reference>
<sequence>MADARKGGDIFDMAKDGTKIPGDAGKQNVIKSVPNIHQRDGEAGGGFGATTLHEAADNSSLAADEGRPTGLGEGITGTGNAIPQSAVGKPGGRGGTQGSEDIRAATGGFATKNGRSNEAA</sequence>
<comment type="caution">
    <text evidence="1">The sequence shown here is derived from an EMBL/GenBank/DDBJ whole genome shotgun (WGS) entry which is preliminary data.</text>
</comment>
<keyword evidence="2" id="KW-1185">Reference proteome</keyword>
<gene>
    <name evidence="1" type="ORF">CTRU02_209253</name>
</gene>
<organism evidence="1 2">
    <name type="scientific">Colletotrichum truncatum</name>
    <name type="common">Anthracnose fungus</name>
    <name type="synonym">Colletotrichum capsici</name>
    <dbReference type="NCBI Taxonomy" id="5467"/>
    <lineage>
        <taxon>Eukaryota</taxon>
        <taxon>Fungi</taxon>
        <taxon>Dikarya</taxon>
        <taxon>Ascomycota</taxon>
        <taxon>Pezizomycotina</taxon>
        <taxon>Sordariomycetes</taxon>
        <taxon>Hypocreomycetidae</taxon>
        <taxon>Glomerellales</taxon>
        <taxon>Glomerellaceae</taxon>
        <taxon>Colletotrichum</taxon>
        <taxon>Colletotrichum truncatum species complex</taxon>
    </lineage>
</organism>
<evidence type="ECO:0000313" key="2">
    <source>
        <dbReference type="Proteomes" id="UP000805649"/>
    </source>
</evidence>
<accession>A0ACC3YZS3</accession>